<dbReference type="InterPro" id="IPR035625">
    <property type="entry name" value="Tfc3-like_eWH"/>
</dbReference>
<feature type="region of interest" description="Disordered" evidence="6">
    <location>
        <begin position="521"/>
        <end position="674"/>
    </location>
</feature>
<proteinExistence type="predicted"/>
<dbReference type="GO" id="GO:0042791">
    <property type="term" value="P:5S class rRNA transcription by RNA polymerase III"/>
    <property type="evidence" value="ECO:0007669"/>
    <property type="project" value="TreeGrafter"/>
</dbReference>
<sequence>MDELLHHCLRELSFDGDIGCNVSRLRDFVVDFYTHNGTPQNPDDAFCAFVWSLVVQQPIVQVGTVPPGVTSEVWIAPQTSAKRKAKAKGEEHVETTPVHLDIVPDARHRTLDDLRKQYGDTLRIAVDSDAIYAAITGSHIRFAKLSPMVYSALQIITRGRDNGVTVVELGQQSKYDQKTCFYLVRQLTDLDLVVKVRRGGVGTHFVIHKHFFDRSPSWKAIRNEENLAENSHNVVPDSAAELPEVEDRIADIPSLDFTPIDARHLSSLPLVRGRVVKLLKASRNQMHASNNMLITLGFSNPTKTDRRFFQSRIREMIQQGTIEKVVVPSNKKKSVNASVKCFRLVAKDQKGDDEGFVVHSHDGDDDEKDVDESGVKMNITIHKQIFDLLEEAGMVGMTLNELSAALCQFDKRTIELLLTRAEKFPPPAHLGDLGVAGLMETSGRERRHRYFTVASYRKLVAKEKLDNSSAGYADVNFSNAGGFLPVESNLFYEDRDALFQYQDAFKDVEKAGGKKRTFKNPILADGSVKQGRPRKYPLGEDPRSLRKQAVKRKQESVACKSAAPEHEEESQPVKRRRLDADEPFEQPDAPVEKPEKVPKKRGRPSKRKQKEEAHEGGTLLPPKKRGRPSKVIPDVTTEKDVTPASAKTRATTRMKGVQTTEAGPSTSKKRGLEQPVVADIEAITEDDAMPADEAAPPKRPRIAPETIEILTPQLPVPDSRTAMDVAQSGDGCSLKIVSEQAIREHEPISDITVPEQPPEQIIITSSRSTMQTAPAEVSLAQRTPSAPSNALYKFDLASSQLPGDSSAIPIDPALTAGIFEHTQRIHYGPSSHGSPLTPLDAQIASAKQILGVTSQLLVTGQGPQASTPPPTKAEIEDGTGKTSSKGTRVNVSHLRRENELYRVVENMGGIVNIQTKDFFEEHMTLLETMTKAGEATSAPVGTRTDKRTAVSTFNNMERRGRIKQLWTSVMTHTGVRRPACIVYLPTVSQEKLNAFLADLSRGIQSAPHPGNFVKIDERVEYGADPTSIHRGALPLQLLQMEQPGDDRRERWSKNLARADQLFSYDDSVIRDVLLTERTTLAQLYGFIVGKAVRSRELHLSTLDTFEKGNTSLNIISHEKRIVDLNFFCRDIPLGLYCSLISSLNYDDELTQFIATQEGRQTLVRDVPPNINTILQIGRSRARSRFLDILETLRALKLVIPLQPSDSETPWITCAASDNNRPSAFDMASLEGWTVSTPMAAPSYWHFNDIAPIHVWAVSETSPPFWQDVPVASTTDCITFWRLLEEACKNPEISTALLAVSATGPSTVGISVARSLRRHVSWNSEYILTWHQMQYLKQFADATTGKTPLQDEDEGAMQIEKISWVISAPEASVKNFFQATHVKILKELEKLRKKIAQQSVDKKAKRTAVTKASLARKAADARHQREEEWDAMLHRLHPTPLYTAAEVRIRRIRTCFLQAGSTRGLAKWEAEINEALREADMVAKKVLKSPNKRTFIARTVPVPMDTIPLATAVNPPEKPVETLITLQGPPLVYRQDKVKRKRKGKNADEPAEPKPKALRRHRFQWNRDYEELARDASAIIRARCRSMPRLDWSAFEQVFPAVPRNTVRQRLAHIRETPGNEAYLNRLEDQWYDIWVQHRGTPLLLDDDPTSSSNFNLIKHVEFLRQHVDKNALRVGFAQPKEKARTTLLSSIDMLLNEYEVVESTPTAPSWDFVWNAVVEEGREKRMLRQPFLRTPEDMSSVGEPPLEAISLAESAVKMTLGTPHERYDPEPASTLLRSVGEQYVSVATKNLLSRGVLSKLVRDPQKQKPGRQLKISEMHAFSNALRVFHAYINDRNQNAIGGSIPRDTFQDAVSLEEMSLQDDSWREWPLLATDGDSAALIQLVSENKVEFKVDTSHAQSARPTLDWNSKKADDDQIETAVHVRTLVASTPQPPTLSPELSPVHIIVDLPADLNPAHGQSLDGEIASCRRLTNTGLADCMVCLEDEWVAFNDSLTPEERELAIHVLTIVRQSAEHGVTKNYLRTNTNATVTSRQLFSTIKKMTESSIPMLFWTGYSSLVLVSSAYIKNWTVLVSETPATRTFPRRWFDISGRKVADFWEAALKAVMGVIIFRPGVSQAELRWRLRSVYDRQEVGDVVRSLREDGYLKMRCDTTILGYEDINVAALDDQEEKAVFWFVGDEKRWYQV</sequence>
<dbReference type="EMBL" id="JAACJP010000024">
    <property type="protein sequence ID" value="KAF5377206.1"/>
    <property type="molecule type" value="Genomic_DNA"/>
</dbReference>
<evidence type="ECO:0000256" key="6">
    <source>
        <dbReference type="SAM" id="MobiDB-lite"/>
    </source>
</evidence>
<dbReference type="InterPro" id="IPR044210">
    <property type="entry name" value="Tfc3-like"/>
</dbReference>
<keyword evidence="10" id="KW-1185">Reference proteome</keyword>
<dbReference type="CDD" id="cd16169">
    <property type="entry name" value="Tau138_eWH"/>
    <property type="match status" value="1"/>
</dbReference>
<feature type="domain" description="B-block binding subunit of TFIIIC" evidence="7">
    <location>
        <begin position="147"/>
        <end position="198"/>
    </location>
</feature>
<feature type="compositionally biased region" description="Basic residues" evidence="6">
    <location>
        <begin position="598"/>
        <end position="608"/>
    </location>
</feature>
<dbReference type="PANTHER" id="PTHR15180:SF1">
    <property type="entry name" value="GENERAL TRANSCRIPTION FACTOR 3C POLYPEPTIDE 1"/>
    <property type="match status" value="1"/>
</dbReference>
<evidence type="ECO:0000313" key="10">
    <source>
        <dbReference type="Proteomes" id="UP000565441"/>
    </source>
</evidence>
<evidence type="ECO:0000256" key="5">
    <source>
        <dbReference type="ARBA" id="ARBA00023242"/>
    </source>
</evidence>
<evidence type="ECO:0000256" key="4">
    <source>
        <dbReference type="ARBA" id="ARBA00023163"/>
    </source>
</evidence>
<feature type="domain" description="Transcription factor tau subunit sfc3/Tfc3 C-terminal" evidence="8">
    <location>
        <begin position="1558"/>
        <end position="1926"/>
    </location>
</feature>
<feature type="compositionally biased region" description="Basic and acidic residues" evidence="6">
    <location>
        <begin position="563"/>
        <end position="572"/>
    </location>
</feature>
<accession>A0A8H5H582</accession>
<feature type="compositionally biased region" description="Polar residues" evidence="6">
    <location>
        <begin position="657"/>
        <end position="666"/>
    </location>
</feature>
<dbReference type="Proteomes" id="UP000565441">
    <property type="component" value="Unassembled WGS sequence"/>
</dbReference>
<dbReference type="InterPro" id="IPR007309">
    <property type="entry name" value="TFIIIC_Bblock-bd"/>
</dbReference>
<name>A0A8H5H582_9AGAR</name>
<feature type="region of interest" description="Disordered" evidence="6">
    <location>
        <begin position="860"/>
        <end position="888"/>
    </location>
</feature>
<dbReference type="OrthoDB" id="68020at2759"/>
<keyword evidence="2" id="KW-0597">Phosphoprotein</keyword>
<evidence type="ECO:0000256" key="3">
    <source>
        <dbReference type="ARBA" id="ARBA00023125"/>
    </source>
</evidence>
<keyword evidence="4" id="KW-0804">Transcription</keyword>
<dbReference type="Pfam" id="PF20222">
    <property type="entry name" value="DUF6581"/>
    <property type="match status" value="1"/>
</dbReference>
<feature type="compositionally biased region" description="Basic and acidic residues" evidence="6">
    <location>
        <begin position="1544"/>
        <end position="1554"/>
    </location>
</feature>
<dbReference type="GO" id="GO:0003677">
    <property type="term" value="F:DNA binding"/>
    <property type="evidence" value="ECO:0007669"/>
    <property type="project" value="UniProtKB-KW"/>
</dbReference>
<dbReference type="GO" id="GO:0006384">
    <property type="term" value="P:transcription initiation at RNA polymerase III promoter"/>
    <property type="evidence" value="ECO:0007669"/>
    <property type="project" value="InterPro"/>
</dbReference>
<dbReference type="Pfam" id="PF04182">
    <property type="entry name" value="B-block_TFIIIC"/>
    <property type="match status" value="1"/>
</dbReference>
<feature type="region of interest" description="Disordered" evidence="6">
    <location>
        <begin position="681"/>
        <end position="700"/>
    </location>
</feature>
<feature type="region of interest" description="Disordered" evidence="6">
    <location>
        <begin position="1536"/>
        <end position="1555"/>
    </location>
</feature>
<keyword evidence="3" id="KW-0238">DNA-binding</keyword>
<dbReference type="GO" id="GO:0005634">
    <property type="term" value="C:nucleus"/>
    <property type="evidence" value="ECO:0007669"/>
    <property type="project" value="UniProtKB-SubCell"/>
</dbReference>
<evidence type="ECO:0000259" key="7">
    <source>
        <dbReference type="Pfam" id="PF04182"/>
    </source>
</evidence>
<evidence type="ECO:0000256" key="2">
    <source>
        <dbReference type="ARBA" id="ARBA00022553"/>
    </source>
</evidence>
<organism evidence="9 10">
    <name type="scientific">Tricholomella constricta</name>
    <dbReference type="NCBI Taxonomy" id="117010"/>
    <lineage>
        <taxon>Eukaryota</taxon>
        <taxon>Fungi</taxon>
        <taxon>Dikarya</taxon>
        <taxon>Basidiomycota</taxon>
        <taxon>Agaricomycotina</taxon>
        <taxon>Agaricomycetes</taxon>
        <taxon>Agaricomycetidae</taxon>
        <taxon>Agaricales</taxon>
        <taxon>Tricholomatineae</taxon>
        <taxon>Lyophyllaceae</taxon>
        <taxon>Tricholomella</taxon>
    </lineage>
</organism>
<keyword evidence="5" id="KW-0539">Nucleus</keyword>
<evidence type="ECO:0008006" key="11">
    <source>
        <dbReference type="Google" id="ProtNLM"/>
    </source>
</evidence>
<evidence type="ECO:0000256" key="1">
    <source>
        <dbReference type="ARBA" id="ARBA00004123"/>
    </source>
</evidence>
<dbReference type="PANTHER" id="PTHR15180">
    <property type="entry name" value="GENERAL TRANSCRIPTION FACTOR 3C POLYPEPTIDE 1"/>
    <property type="match status" value="1"/>
</dbReference>
<reference evidence="9 10" key="1">
    <citation type="journal article" date="2020" name="ISME J.">
        <title>Uncovering the hidden diversity of litter-decomposition mechanisms in mushroom-forming fungi.</title>
        <authorList>
            <person name="Floudas D."/>
            <person name="Bentzer J."/>
            <person name="Ahren D."/>
            <person name="Johansson T."/>
            <person name="Persson P."/>
            <person name="Tunlid A."/>
        </authorList>
    </citation>
    <scope>NUCLEOTIDE SEQUENCE [LARGE SCALE GENOMIC DNA]</scope>
    <source>
        <strain evidence="9 10">CBS 661.87</strain>
    </source>
</reference>
<comment type="subcellular location">
    <subcellularLocation>
        <location evidence="1">Nucleus</location>
    </subcellularLocation>
</comment>
<evidence type="ECO:0000259" key="8">
    <source>
        <dbReference type="Pfam" id="PF20222"/>
    </source>
</evidence>
<dbReference type="InterPro" id="IPR046488">
    <property type="entry name" value="Sfc3/Tfc3_C"/>
</dbReference>
<gene>
    <name evidence="9" type="ORF">D9615_006321</name>
</gene>
<protein>
    <recommendedName>
        <fullName evidence="11">B-block binding subunit of TFIIIC domain-containing protein</fullName>
    </recommendedName>
</protein>
<dbReference type="GO" id="GO:0000127">
    <property type="term" value="C:transcription factor TFIIIC complex"/>
    <property type="evidence" value="ECO:0007669"/>
    <property type="project" value="InterPro"/>
</dbReference>
<evidence type="ECO:0000313" key="9">
    <source>
        <dbReference type="EMBL" id="KAF5377206.1"/>
    </source>
</evidence>
<comment type="caution">
    <text evidence="9">The sequence shown here is derived from an EMBL/GenBank/DDBJ whole genome shotgun (WGS) entry which is preliminary data.</text>
</comment>